<name>A0A5C6CT11_9BACT</name>
<dbReference type="PANTHER" id="PTHR35889:SF3">
    <property type="entry name" value="F-BOX DOMAIN-CONTAINING PROTEIN"/>
    <property type="match status" value="1"/>
</dbReference>
<evidence type="ECO:0000259" key="4">
    <source>
        <dbReference type="Pfam" id="PF07635"/>
    </source>
</evidence>
<dbReference type="InterPro" id="IPR011444">
    <property type="entry name" value="DUF1549"/>
</dbReference>
<dbReference type="EMBL" id="SJPS01000003">
    <property type="protein sequence ID" value="TWU27720.1"/>
    <property type="molecule type" value="Genomic_DNA"/>
</dbReference>
<dbReference type="Pfam" id="PF07587">
    <property type="entry name" value="PSD1"/>
    <property type="match status" value="1"/>
</dbReference>
<evidence type="ECO:0000259" key="3">
    <source>
        <dbReference type="Pfam" id="PF07587"/>
    </source>
</evidence>
<dbReference type="InterPro" id="IPR011429">
    <property type="entry name" value="Cyt_c_Planctomycete-type"/>
</dbReference>
<reference evidence="5 6" key="1">
    <citation type="submission" date="2019-02" db="EMBL/GenBank/DDBJ databases">
        <title>Deep-cultivation of Planctomycetes and their phenomic and genomic characterization uncovers novel biology.</title>
        <authorList>
            <person name="Wiegand S."/>
            <person name="Jogler M."/>
            <person name="Boedeker C."/>
            <person name="Pinto D."/>
            <person name="Vollmers J."/>
            <person name="Rivas-Marin E."/>
            <person name="Kohn T."/>
            <person name="Peeters S.H."/>
            <person name="Heuer A."/>
            <person name="Rast P."/>
            <person name="Oberbeckmann S."/>
            <person name="Bunk B."/>
            <person name="Jeske O."/>
            <person name="Meyerdierks A."/>
            <person name="Storesund J.E."/>
            <person name="Kallscheuer N."/>
            <person name="Luecker S."/>
            <person name="Lage O.M."/>
            <person name="Pohl T."/>
            <person name="Merkel B.J."/>
            <person name="Hornburger P."/>
            <person name="Mueller R.-W."/>
            <person name="Bruemmer F."/>
            <person name="Labrenz M."/>
            <person name="Spormann A.M."/>
            <person name="Op Den Camp H."/>
            <person name="Overmann J."/>
            <person name="Amann R."/>
            <person name="Jetten M.S.M."/>
            <person name="Mascher T."/>
            <person name="Medema M.H."/>
            <person name="Devos D.P."/>
            <person name="Kaster A.-K."/>
            <person name="Ovreas L."/>
            <person name="Rohde M."/>
            <person name="Galperin M.Y."/>
            <person name="Jogler C."/>
        </authorList>
    </citation>
    <scope>NUCLEOTIDE SEQUENCE [LARGE SCALE GENOMIC DNA]</scope>
    <source>
        <strain evidence="5 6">Pla144</strain>
    </source>
</reference>
<evidence type="ECO:0000259" key="2">
    <source>
        <dbReference type="Pfam" id="PF07583"/>
    </source>
</evidence>
<gene>
    <name evidence="5" type="ORF">Pla144_24970</name>
</gene>
<dbReference type="Pfam" id="PF07635">
    <property type="entry name" value="PSCyt1"/>
    <property type="match status" value="1"/>
</dbReference>
<feature type="compositionally biased region" description="Basic and acidic residues" evidence="1">
    <location>
        <begin position="457"/>
        <end position="475"/>
    </location>
</feature>
<protein>
    <submittedName>
        <fullName evidence="5">Planctomycete cytochrome C</fullName>
    </submittedName>
</protein>
<proteinExistence type="predicted"/>
<dbReference type="Pfam" id="PF07583">
    <property type="entry name" value="PSCyt2"/>
    <property type="match status" value="1"/>
</dbReference>
<dbReference type="AlphaFoldDB" id="A0A5C6CT11"/>
<keyword evidence="6" id="KW-1185">Reference proteome</keyword>
<feature type="domain" description="Cytochrome C Planctomycete-type" evidence="4">
    <location>
        <begin position="3"/>
        <end position="44"/>
    </location>
</feature>
<sequence length="976" mass="110758">MRLDLWEAAEESAASSVIVAGDPEASELINRIISGDTSEQMPPVESGKSLPDEQKALLKKWVEEGAIYEKHWAFEAPTRPQLPSVRNEAWVTNPIDFFVLARLESEGIQPSPQAKPHTLLRRLSLDLIGLPPTIEEIEYFQKLPEQSAYKRTIKQLLASPHFGEKHAREWLDAARYADSDGYEKDLPREVWMYRDWVINAFNNDMPYDQFIVEQIAGDLLPESTQSERIATGFMRNSMTNREGGIDPEQFRMEAMFDRMDAIGKSVLGLTVQCAQCHTHKYDPLTHTDYYRMFALLNNCDEAEISVYTATQQKQRQHLYREIEEIESDLKRETPNWQELMSEWESSLVDQESGWQIVRPEVDTSGGQKHYLLEDGSILAQGYAPPTLTSNFKAEVEATSITAVRLELLNDPNLPRGGPGRSSLGLCVLSEIKAVAAPLSNPQKKTELKFIHATSDVNPKKEKQERTSDYESKPDRFTGPVGYAIDSDDTTAWGIDIGPGRSNVPREAVFALDKPFDSEEAFIITFSLVQSHGGRRIDSPNTNNLGRFRISINSNSTPTANPIPKSVREILSIPADQRTPDQLDQVFRYWRTTVPAWKDANQRIETLWKKHPPGNSQLVLHEREQPRTTCRLDRGSFLNPAEEVQPGVPGFLHSLEVESPNRLDFARWLTDRRSPTTARAIVNRIWQSYFGTGLVETSDDFGLQGTPPTHPELLDWLAVELMDNNWSQKHIHRLIVNSSTYRQQSKITPILLERDPENRLLTRGPRQRLNAEIVRDVSLTASGLLDLSLGGPSIYPPAPEFLFVPPASYEPKSWPYAAGTDQYRRSLYIFRFRSVPHPVLETFDAPSGNVSCVRRSRSNTPLQALTTLNEPLFFDCARALAEKTLDLQDLSDRERLTYAFRRCLTRSPREEELSVLLDFLNLQQSDLSQSRTGENQLVVTHEEQPKTPRSSEIQAKQAAWTAVSRVLLNLDETVTKE</sequence>
<feature type="domain" description="DUF1549" evidence="2">
    <location>
        <begin position="94"/>
        <end position="300"/>
    </location>
</feature>
<dbReference type="PANTHER" id="PTHR35889">
    <property type="entry name" value="CYCLOINULO-OLIGOSACCHARIDE FRUCTANOTRANSFERASE-RELATED"/>
    <property type="match status" value="1"/>
</dbReference>
<evidence type="ECO:0000256" key="1">
    <source>
        <dbReference type="SAM" id="MobiDB-lite"/>
    </source>
</evidence>
<evidence type="ECO:0000313" key="6">
    <source>
        <dbReference type="Proteomes" id="UP000318437"/>
    </source>
</evidence>
<comment type="caution">
    <text evidence="5">The sequence shown here is derived from an EMBL/GenBank/DDBJ whole genome shotgun (WGS) entry which is preliminary data.</text>
</comment>
<accession>A0A5C6CT11</accession>
<dbReference type="Proteomes" id="UP000318437">
    <property type="component" value="Unassembled WGS sequence"/>
</dbReference>
<dbReference type="InterPro" id="IPR022655">
    <property type="entry name" value="DUF1553"/>
</dbReference>
<evidence type="ECO:0000313" key="5">
    <source>
        <dbReference type="EMBL" id="TWU27720.1"/>
    </source>
</evidence>
<feature type="domain" description="DUF1553" evidence="3">
    <location>
        <begin position="660"/>
        <end position="919"/>
    </location>
</feature>
<feature type="region of interest" description="Disordered" evidence="1">
    <location>
        <begin position="454"/>
        <end position="481"/>
    </location>
</feature>
<organism evidence="5 6">
    <name type="scientific">Bythopirellula polymerisocia</name>
    <dbReference type="NCBI Taxonomy" id="2528003"/>
    <lineage>
        <taxon>Bacteria</taxon>
        <taxon>Pseudomonadati</taxon>
        <taxon>Planctomycetota</taxon>
        <taxon>Planctomycetia</taxon>
        <taxon>Pirellulales</taxon>
        <taxon>Lacipirellulaceae</taxon>
        <taxon>Bythopirellula</taxon>
    </lineage>
</organism>